<accession>Q6EVK9</accession>
<dbReference type="GO" id="GO:0003677">
    <property type="term" value="F:DNA binding"/>
    <property type="evidence" value="ECO:0007669"/>
    <property type="project" value="InterPro"/>
</dbReference>
<dbReference type="Pfam" id="PF03400">
    <property type="entry name" value="DDE_Tnp_IS1"/>
    <property type="match status" value="1"/>
</dbReference>
<gene>
    <name evidence="1" type="primary">imeA-imeB</name>
</gene>
<dbReference type="NCBIfam" id="NF033558">
    <property type="entry name" value="transpos_IS1"/>
    <property type="match status" value="1"/>
</dbReference>
<evidence type="ECO:0000313" key="1">
    <source>
        <dbReference type="EMBL" id="CAG27360.1"/>
    </source>
</evidence>
<dbReference type="EMBL" id="AJ697886">
    <property type="protein sequence ID" value="CAG27360.1"/>
    <property type="molecule type" value="Genomic_DNA"/>
</dbReference>
<name>Q6EVK9_MICA7</name>
<proteinExistence type="predicted"/>
<feature type="non-terminal residue" evidence="1">
    <location>
        <position position="255"/>
    </location>
</feature>
<dbReference type="GO" id="GO:0004803">
    <property type="term" value="F:transposase activity"/>
    <property type="evidence" value="ECO:0007669"/>
    <property type="project" value="InterPro"/>
</dbReference>
<protein>
    <submittedName>
        <fullName evidence="1">Putative transposase ImeAB' protein</fullName>
    </submittedName>
</protein>
<dbReference type="PANTHER" id="PTHR33293">
    <property type="entry name" value="INSERTION ELEMENT IS1 1 PROTEIN INSB-RELATED"/>
    <property type="match status" value="1"/>
</dbReference>
<organism evidence="1">
    <name type="scientific">Microcystis aeruginosa (strain PCC 7806)</name>
    <dbReference type="NCBI Taxonomy" id="267872"/>
    <lineage>
        <taxon>Bacteria</taxon>
        <taxon>Bacillati</taxon>
        <taxon>Cyanobacteriota</taxon>
        <taxon>Cyanophyceae</taxon>
        <taxon>Oscillatoriophycideae</taxon>
        <taxon>Chroococcales</taxon>
        <taxon>Microcystaceae</taxon>
        <taxon>Microcystis</taxon>
    </lineage>
</organism>
<dbReference type="InterPro" id="IPR051354">
    <property type="entry name" value="Transposase_27_IS1"/>
</dbReference>
<reference evidence="1" key="1">
    <citation type="journal article" date="2004" name="FEMS Microbiol. Lett.">
        <title>Mobile DNA elements in the gas vesicle gene cluster of the planktonic cyanobacteria Microcystis aeruginosa.</title>
        <authorList>
            <person name="Mlouka A."/>
            <person name="Comte K."/>
            <person name="Tandeau de Marsac N."/>
        </authorList>
    </citation>
    <scope>NUCLEOTIDE SEQUENCE</scope>
    <source>
        <strain evidence="1">PCC 7806</strain>
    </source>
</reference>
<sequence length="255" mass="29201">MSFSGFCLVYSNISLAPNKIPPSPLFPYPNCGSHHTIKNGSIHNGKPKRECKECGRQFVINPTNKTVSDETKQLIDKLLLERISLRVIARVTGVSWSWLQNYVNNKLASVPRQIKVSDKPKGKLVIECDEMWSFVFSKTIKVYIWRLIDRDKGNYWLLCAEIGVVNQQKNFGASLPGVYRQCAVAYTDFWESYKTGIPSKRHRAVGKETDQTNPIERLNNIFRQRISRLVRESLSFSKKMENHLGEPFGILSMTT</sequence>
<dbReference type="InterPro" id="IPR005063">
    <property type="entry name" value="Transposase_27"/>
</dbReference>
<dbReference type="GO" id="GO:0006313">
    <property type="term" value="P:DNA transposition"/>
    <property type="evidence" value="ECO:0007669"/>
    <property type="project" value="InterPro"/>
</dbReference>
<dbReference type="AlphaFoldDB" id="Q6EVK9"/>